<organism evidence="1 2">
    <name type="scientific">Tetraparma gracilis</name>
    <dbReference type="NCBI Taxonomy" id="2962635"/>
    <lineage>
        <taxon>Eukaryota</taxon>
        <taxon>Sar</taxon>
        <taxon>Stramenopiles</taxon>
        <taxon>Ochrophyta</taxon>
        <taxon>Bolidophyceae</taxon>
        <taxon>Parmales</taxon>
        <taxon>Triparmaceae</taxon>
        <taxon>Tetraparma</taxon>
    </lineage>
</organism>
<reference evidence="1 2" key="1">
    <citation type="journal article" date="2023" name="Commun. Biol.">
        <title>Genome analysis of Parmales, the sister group of diatoms, reveals the evolutionary specialization of diatoms from phago-mixotrophs to photoautotrophs.</title>
        <authorList>
            <person name="Ban H."/>
            <person name="Sato S."/>
            <person name="Yoshikawa S."/>
            <person name="Yamada K."/>
            <person name="Nakamura Y."/>
            <person name="Ichinomiya M."/>
            <person name="Sato N."/>
            <person name="Blanc-Mathieu R."/>
            <person name="Endo H."/>
            <person name="Kuwata A."/>
            <person name="Ogata H."/>
        </authorList>
    </citation>
    <scope>NUCLEOTIDE SEQUENCE [LARGE SCALE GENOMIC DNA]</scope>
</reference>
<comment type="caution">
    <text evidence="1">The sequence shown here is derived from an EMBL/GenBank/DDBJ whole genome shotgun (WGS) entry which is preliminary data.</text>
</comment>
<sequence length="109" mass="11884">MFALARVAARAPALRTSLAPAALRCMGGHGAPPPVERHQMAELLVNGEKVVVACPELEDSLEWVLESPPPLHQFDEPPIFIETELCQSSDKVEFVKEHVEGSGTEPLFI</sequence>
<protein>
    <submittedName>
        <fullName evidence="1">Uncharacterized protein</fullName>
    </submittedName>
</protein>
<dbReference type="EMBL" id="BRYB01003576">
    <property type="protein sequence ID" value="GMI38992.1"/>
    <property type="molecule type" value="Genomic_DNA"/>
</dbReference>
<keyword evidence="2" id="KW-1185">Reference proteome</keyword>
<proteinExistence type="predicted"/>
<accession>A0ABQ6N3U4</accession>
<gene>
    <name evidence="1" type="ORF">TeGR_g6461</name>
</gene>
<dbReference type="Proteomes" id="UP001165060">
    <property type="component" value="Unassembled WGS sequence"/>
</dbReference>
<evidence type="ECO:0000313" key="1">
    <source>
        <dbReference type="EMBL" id="GMI38992.1"/>
    </source>
</evidence>
<evidence type="ECO:0000313" key="2">
    <source>
        <dbReference type="Proteomes" id="UP001165060"/>
    </source>
</evidence>
<name>A0ABQ6N3U4_9STRA</name>